<name>C1MN86_MICPC</name>
<evidence type="ECO:0000313" key="3">
    <source>
        <dbReference type="Proteomes" id="UP000001876"/>
    </source>
</evidence>
<dbReference type="PANTHER" id="PTHR28650:SF1">
    <property type="entry name" value="PHOSPHATIDYLINOSITOL-GLYCAN BIOSYNTHESIS CLASS X PROTEIN"/>
    <property type="match status" value="1"/>
</dbReference>
<dbReference type="PANTHER" id="PTHR28650">
    <property type="entry name" value="PHOSPHATIDYLINOSITOL-GLYCAN BIOSYNTHESIS CLASS X PROTEIN"/>
    <property type="match status" value="1"/>
</dbReference>
<reference evidence="2 3" key="1">
    <citation type="journal article" date="2009" name="Science">
        <title>Green evolution and dynamic adaptations revealed by genomes of the marine picoeukaryotes Micromonas.</title>
        <authorList>
            <person name="Worden A.Z."/>
            <person name="Lee J.H."/>
            <person name="Mock T."/>
            <person name="Rouze P."/>
            <person name="Simmons M.P."/>
            <person name="Aerts A.L."/>
            <person name="Allen A.E."/>
            <person name="Cuvelier M.L."/>
            <person name="Derelle E."/>
            <person name="Everett M.V."/>
            <person name="Foulon E."/>
            <person name="Grimwood J."/>
            <person name="Gundlach H."/>
            <person name="Henrissat B."/>
            <person name="Napoli C."/>
            <person name="McDonald S.M."/>
            <person name="Parker M.S."/>
            <person name="Rombauts S."/>
            <person name="Salamov A."/>
            <person name="Von Dassow P."/>
            <person name="Badger J.H."/>
            <person name="Coutinho P.M."/>
            <person name="Demir E."/>
            <person name="Dubchak I."/>
            <person name="Gentemann C."/>
            <person name="Eikrem W."/>
            <person name="Gready J.E."/>
            <person name="John U."/>
            <person name="Lanier W."/>
            <person name="Lindquist E.A."/>
            <person name="Lucas S."/>
            <person name="Mayer K.F."/>
            <person name="Moreau H."/>
            <person name="Not F."/>
            <person name="Otillar R."/>
            <person name="Panaud O."/>
            <person name="Pangilinan J."/>
            <person name="Paulsen I."/>
            <person name="Piegu B."/>
            <person name="Poliakov A."/>
            <person name="Robbens S."/>
            <person name="Schmutz J."/>
            <person name="Toulza E."/>
            <person name="Wyss T."/>
            <person name="Zelensky A."/>
            <person name="Zhou K."/>
            <person name="Armbrust E.V."/>
            <person name="Bhattacharya D."/>
            <person name="Goodenough U.W."/>
            <person name="Van de Peer Y."/>
            <person name="Grigoriev I.V."/>
        </authorList>
    </citation>
    <scope>NUCLEOTIDE SEQUENCE [LARGE SCALE GENOMIC DNA]</scope>
    <source>
        <strain evidence="2 3">CCMP1545</strain>
    </source>
</reference>
<keyword evidence="1" id="KW-0732">Signal</keyword>
<dbReference type="GeneID" id="9682501"/>
<feature type="chain" id="PRO_5002912036" evidence="1">
    <location>
        <begin position="27"/>
        <end position="419"/>
    </location>
</feature>
<sequence>MARGATMRVLLALVLLLLTRTPPTAGAAAAADAPTAAPPARKKGMIPRWKDLPVTVKPKPLGTPREKAARHFGLRERDLFAHANASRGVLSTSSARVETLRHDLKGAGQHRKLDVDVAVSFRRKMRDGDRCHVGVVYDLDTPFYADKFELARAAILSTRRGIRQNDASLLNRTFAVFEDGYYIGERTSVQVRSIQFFFTHRSVSTFDRVTFQLTGELFLYGMALVQVNASAFAFTAPAAWRRVGSGAKVLATATFTDVQIHNRYGPVHKTKPGEWLWSAYYHAWIDHPIVVARCHGADEDGIIAGVPTVSWEDGGGDVGQTGWVVAAPPTKRETPSRLLWIIPVGVSCHKPYVIWINHAMRWLCAIIICYVVIKQPKHKIGVFATKEEKDRLNAEIRAYALKYKEEHPEVETVEWYEYN</sequence>
<evidence type="ECO:0000256" key="1">
    <source>
        <dbReference type="SAM" id="SignalP"/>
    </source>
</evidence>
<dbReference type="Proteomes" id="UP000001876">
    <property type="component" value="Unassembled WGS sequence"/>
</dbReference>
<dbReference type="EMBL" id="GG663737">
    <property type="protein sequence ID" value="EEH59180.1"/>
    <property type="molecule type" value="Genomic_DNA"/>
</dbReference>
<accession>C1MN86</accession>
<dbReference type="KEGG" id="mpp:MICPUCDRAFT_56822"/>
<feature type="signal peptide" evidence="1">
    <location>
        <begin position="1"/>
        <end position="26"/>
    </location>
</feature>
<dbReference type="OMA" id="VIWINHA"/>
<organism evidence="3">
    <name type="scientific">Micromonas pusilla (strain CCMP1545)</name>
    <name type="common">Picoplanktonic green alga</name>
    <dbReference type="NCBI Taxonomy" id="564608"/>
    <lineage>
        <taxon>Eukaryota</taxon>
        <taxon>Viridiplantae</taxon>
        <taxon>Chlorophyta</taxon>
        <taxon>Mamiellophyceae</taxon>
        <taxon>Mamiellales</taxon>
        <taxon>Mamiellaceae</taxon>
        <taxon>Micromonas</taxon>
    </lineage>
</organism>
<evidence type="ECO:0000313" key="2">
    <source>
        <dbReference type="EMBL" id="EEH59180.1"/>
    </source>
</evidence>
<dbReference type="RefSeq" id="XP_003057535.1">
    <property type="nucleotide sequence ID" value="XM_003057489.1"/>
</dbReference>
<dbReference type="GO" id="GO:0006506">
    <property type="term" value="P:GPI anchor biosynthetic process"/>
    <property type="evidence" value="ECO:0007669"/>
    <property type="project" value="InterPro"/>
</dbReference>
<keyword evidence="3" id="KW-1185">Reference proteome</keyword>
<dbReference type="GO" id="GO:0016020">
    <property type="term" value="C:membrane"/>
    <property type="evidence" value="ECO:0007669"/>
    <property type="project" value="GOC"/>
</dbReference>
<protein>
    <submittedName>
        <fullName evidence="2">Predicted protein</fullName>
    </submittedName>
</protein>
<dbReference type="AlphaFoldDB" id="C1MN86"/>
<dbReference type="InterPro" id="IPR040039">
    <property type="entry name" value="PIGX"/>
</dbReference>
<proteinExistence type="predicted"/>
<gene>
    <name evidence="2" type="ORF">MICPUCDRAFT_56822</name>
</gene>